<dbReference type="GO" id="GO:0004829">
    <property type="term" value="F:threonine-tRNA ligase activity"/>
    <property type="evidence" value="ECO:0007669"/>
    <property type="project" value="UniProtKB-UniRule"/>
</dbReference>
<keyword evidence="7 13" id="KW-0862">Zinc</keyword>
<proteinExistence type="inferred from homology"/>
<dbReference type="InterPro" id="IPR004154">
    <property type="entry name" value="Anticodon-bd"/>
</dbReference>
<name>A0A9D1M8D4_9BACT</name>
<dbReference type="PANTHER" id="PTHR11451">
    <property type="entry name" value="THREONINE-TRNA LIGASE"/>
    <property type="match status" value="1"/>
</dbReference>
<dbReference type="Gene3D" id="3.30.930.10">
    <property type="entry name" value="Bira Bifunctional Protein, Domain 2"/>
    <property type="match status" value="1"/>
</dbReference>
<evidence type="ECO:0000259" key="15">
    <source>
        <dbReference type="PROSITE" id="PS51880"/>
    </source>
</evidence>
<reference evidence="16" key="2">
    <citation type="journal article" date="2021" name="PeerJ">
        <title>Extensive microbial diversity within the chicken gut microbiome revealed by metagenomics and culture.</title>
        <authorList>
            <person name="Gilroy R."/>
            <person name="Ravi A."/>
            <person name="Getino M."/>
            <person name="Pursley I."/>
            <person name="Horton D.L."/>
            <person name="Alikhan N.F."/>
            <person name="Baker D."/>
            <person name="Gharbi K."/>
            <person name="Hall N."/>
            <person name="Watson M."/>
            <person name="Adriaenssens E.M."/>
            <person name="Foster-Nyarko E."/>
            <person name="Jarju S."/>
            <person name="Secka A."/>
            <person name="Antonio M."/>
            <person name="Oren A."/>
            <person name="Chaudhuri R.R."/>
            <person name="La Ragione R."/>
            <person name="Hildebrand F."/>
            <person name="Pallen M.J."/>
        </authorList>
    </citation>
    <scope>NUCLEOTIDE SEQUENCE</scope>
    <source>
        <strain evidence="16">CHK158-818</strain>
    </source>
</reference>
<evidence type="ECO:0000313" key="17">
    <source>
        <dbReference type="Proteomes" id="UP000824112"/>
    </source>
</evidence>
<evidence type="ECO:0000256" key="13">
    <source>
        <dbReference type="HAMAP-Rule" id="MF_00184"/>
    </source>
</evidence>
<evidence type="ECO:0000256" key="10">
    <source>
        <dbReference type="ARBA" id="ARBA00022917"/>
    </source>
</evidence>
<dbReference type="PANTHER" id="PTHR11451:SF44">
    <property type="entry name" value="THREONINE--TRNA LIGASE, CHLOROPLASTIC_MITOCHONDRIAL 2"/>
    <property type="match status" value="1"/>
</dbReference>
<protein>
    <recommendedName>
        <fullName evidence="13">Threonine--tRNA ligase</fullName>
        <ecNumber evidence="13">6.1.1.3</ecNumber>
    </recommendedName>
    <alternativeName>
        <fullName evidence="13">Threonyl-tRNA synthetase</fullName>
        <shortName evidence="13">ThrRS</shortName>
    </alternativeName>
</protein>
<feature type="binding site" evidence="13">
    <location>
        <position position="520"/>
    </location>
    <ligand>
        <name>Zn(2+)</name>
        <dbReference type="ChEBI" id="CHEBI:29105"/>
        <note>catalytic</note>
    </ligand>
</feature>
<keyword evidence="3 13" id="KW-0820">tRNA-binding</keyword>
<dbReference type="PROSITE" id="PS51880">
    <property type="entry name" value="TGS"/>
    <property type="match status" value="1"/>
</dbReference>
<dbReference type="InterPro" id="IPR002320">
    <property type="entry name" value="Thr-tRNA-ligase_IIa"/>
</dbReference>
<dbReference type="SUPFAM" id="SSF55681">
    <property type="entry name" value="Class II aaRS and biotin synthetases"/>
    <property type="match status" value="1"/>
</dbReference>
<feature type="domain" description="TGS" evidence="15">
    <location>
        <begin position="1"/>
        <end position="63"/>
    </location>
</feature>
<reference evidence="16" key="1">
    <citation type="submission" date="2020-10" db="EMBL/GenBank/DDBJ databases">
        <authorList>
            <person name="Gilroy R."/>
        </authorList>
    </citation>
    <scope>NUCLEOTIDE SEQUENCE</scope>
    <source>
        <strain evidence="16">CHK158-818</strain>
    </source>
</reference>
<evidence type="ECO:0000256" key="12">
    <source>
        <dbReference type="ARBA" id="ARBA00049515"/>
    </source>
</evidence>
<feature type="binding site" evidence="13">
    <location>
        <position position="390"/>
    </location>
    <ligand>
        <name>Zn(2+)</name>
        <dbReference type="ChEBI" id="CHEBI:29105"/>
        <note>catalytic</note>
    </ligand>
</feature>
<keyword evidence="9 13" id="KW-0694">RNA-binding</keyword>
<keyword evidence="2 13" id="KW-0963">Cytoplasm</keyword>
<evidence type="ECO:0000256" key="4">
    <source>
        <dbReference type="ARBA" id="ARBA00022598"/>
    </source>
</evidence>
<keyword evidence="8 13" id="KW-0067">ATP-binding</keyword>
<dbReference type="InterPro" id="IPR002314">
    <property type="entry name" value="aa-tRNA-synt_IIb"/>
</dbReference>
<evidence type="ECO:0000313" key="16">
    <source>
        <dbReference type="EMBL" id="HIU55720.1"/>
    </source>
</evidence>
<comment type="caution">
    <text evidence="13">Lacks conserved residue(s) required for the propagation of feature annotation.</text>
</comment>
<dbReference type="InterPro" id="IPR012675">
    <property type="entry name" value="Beta-grasp_dom_sf"/>
</dbReference>
<dbReference type="SUPFAM" id="SSF52954">
    <property type="entry name" value="Class II aaRS ABD-related"/>
    <property type="match status" value="1"/>
</dbReference>
<dbReference type="FunFam" id="3.30.980.10:FF:000005">
    <property type="entry name" value="Threonyl-tRNA synthetase, mitochondrial"/>
    <property type="match status" value="1"/>
</dbReference>
<dbReference type="SUPFAM" id="SSF81271">
    <property type="entry name" value="TGS-like"/>
    <property type="match status" value="1"/>
</dbReference>
<evidence type="ECO:0000256" key="1">
    <source>
        <dbReference type="ARBA" id="ARBA00008226"/>
    </source>
</evidence>
<accession>A0A9D1M8D4</accession>
<evidence type="ECO:0000259" key="14">
    <source>
        <dbReference type="PROSITE" id="PS50862"/>
    </source>
</evidence>
<dbReference type="InterPro" id="IPR018163">
    <property type="entry name" value="Thr/Ala-tRNA-synth_IIc_edit"/>
</dbReference>
<dbReference type="HAMAP" id="MF_00184">
    <property type="entry name" value="Thr_tRNA_synth"/>
    <property type="match status" value="1"/>
</dbReference>
<dbReference type="CDD" id="cd00860">
    <property type="entry name" value="ThrRS_anticodon"/>
    <property type="match status" value="1"/>
</dbReference>
<evidence type="ECO:0000256" key="7">
    <source>
        <dbReference type="ARBA" id="ARBA00022833"/>
    </source>
</evidence>
<dbReference type="Gene3D" id="3.30.54.20">
    <property type="match status" value="1"/>
</dbReference>
<dbReference type="InterPro" id="IPR036621">
    <property type="entry name" value="Anticodon-bd_dom_sf"/>
</dbReference>
<gene>
    <name evidence="13 16" type="primary">thrS</name>
    <name evidence="16" type="ORF">IAB03_07950</name>
</gene>
<dbReference type="InterPro" id="IPR012676">
    <property type="entry name" value="TGS-like"/>
</dbReference>
<dbReference type="GO" id="GO:0005524">
    <property type="term" value="F:ATP binding"/>
    <property type="evidence" value="ECO:0007669"/>
    <property type="project" value="UniProtKB-UniRule"/>
</dbReference>
<dbReference type="InterPro" id="IPR012947">
    <property type="entry name" value="tRNA_SAD"/>
</dbReference>
<dbReference type="FunFam" id="3.10.20.30:FF:000005">
    <property type="entry name" value="Threonine--tRNA ligase"/>
    <property type="match status" value="1"/>
</dbReference>
<dbReference type="EMBL" id="DVNA01000176">
    <property type="protein sequence ID" value="HIU55720.1"/>
    <property type="molecule type" value="Genomic_DNA"/>
</dbReference>
<evidence type="ECO:0000256" key="5">
    <source>
        <dbReference type="ARBA" id="ARBA00022723"/>
    </source>
</evidence>
<keyword evidence="5 13" id="KW-0479">Metal-binding</keyword>
<dbReference type="InterPro" id="IPR047246">
    <property type="entry name" value="ThrRS_anticodon"/>
</dbReference>
<comment type="catalytic activity">
    <reaction evidence="12 13">
        <text>tRNA(Thr) + L-threonine + ATP = L-threonyl-tRNA(Thr) + AMP + diphosphate + H(+)</text>
        <dbReference type="Rhea" id="RHEA:24624"/>
        <dbReference type="Rhea" id="RHEA-COMP:9670"/>
        <dbReference type="Rhea" id="RHEA-COMP:9704"/>
        <dbReference type="ChEBI" id="CHEBI:15378"/>
        <dbReference type="ChEBI" id="CHEBI:30616"/>
        <dbReference type="ChEBI" id="CHEBI:33019"/>
        <dbReference type="ChEBI" id="CHEBI:57926"/>
        <dbReference type="ChEBI" id="CHEBI:78442"/>
        <dbReference type="ChEBI" id="CHEBI:78534"/>
        <dbReference type="ChEBI" id="CHEBI:456215"/>
        <dbReference type="EC" id="6.1.1.3"/>
    </reaction>
</comment>
<dbReference type="InterPro" id="IPR006195">
    <property type="entry name" value="aa-tRNA-synth_II"/>
</dbReference>
<dbReference type="CDD" id="cd01667">
    <property type="entry name" value="TGS_ThrRS"/>
    <property type="match status" value="1"/>
</dbReference>
<dbReference type="Pfam" id="PF07973">
    <property type="entry name" value="tRNA_SAD"/>
    <property type="match status" value="1"/>
</dbReference>
<feature type="binding site" evidence="13">
    <location>
        <position position="339"/>
    </location>
    <ligand>
        <name>Zn(2+)</name>
        <dbReference type="ChEBI" id="CHEBI:29105"/>
        <note>catalytic</note>
    </ligand>
</feature>
<keyword evidence="4 13" id="KW-0436">Ligase</keyword>
<dbReference type="Proteomes" id="UP000824112">
    <property type="component" value="Unassembled WGS sequence"/>
</dbReference>
<dbReference type="Gene3D" id="3.10.20.30">
    <property type="match status" value="1"/>
</dbReference>
<comment type="similarity">
    <text evidence="1 13">Belongs to the class-II aminoacyl-tRNA synthetase family.</text>
</comment>
<dbReference type="NCBIfam" id="TIGR00418">
    <property type="entry name" value="thrS"/>
    <property type="match status" value="1"/>
</dbReference>
<dbReference type="GO" id="GO:0046872">
    <property type="term" value="F:metal ion binding"/>
    <property type="evidence" value="ECO:0007669"/>
    <property type="project" value="UniProtKB-KW"/>
</dbReference>
<sequence>MNRIKIIFPDQTVKEYEKGVTPFQIAESISPRLAQDVLAANVNDQPWDLNRGIETDATIKLFKWDDAEGKHAFWHTSAHLMAEAIQQLFPHVKFGIGPAIENGFYYDVDGGEAPIKESDLPLIEAKMMELAAKKEAVVRREISKADALKMFGDRGEEYKVELISELEDGTITTYTQGEFTDLCRGPHLPTTAPIKAVKLTSLAGAYWRGDEKRHQLTRIYGITFPKKKMLDEYLTLMEEAKKRDHRKLGKELELFMFSPAVGAGLPLWLPRGAMLRDRLENFLRRIQKRFGYLQVITPHIGNKLLYVTSGHYAKYGKDSFQPIHTPEEGEEFLLKPMNCPHHCEIYKGFPRSYKDLPLRFAEFGTVYRYEQSGELHGLTRVRGFTQDDAHIFCRPDQLKEEFLKVMDIIFIIFKALDFQNFEAQISLRDPNNREKYIGSDENWEKAERAIVEACEEKGLKARVELGEAAFYGPKLDFMVKDAIGRRWQLGTIQVDYNLPERFELEYTGSDNQKHRPVMIHRAPFGSMERFVAVLIEHTGGKFPLWLTPDQVVIMPISEKYNDYAQQVAKELAQKDIRAIVDDRNEKIGRKIRDNEMKKIPYLLIVGEKEAENNEVSVRKQGEGDKGSMKITTFAEILTDEVEKMINQW</sequence>
<comment type="cofactor">
    <cofactor evidence="13">
        <name>Zn(2+)</name>
        <dbReference type="ChEBI" id="CHEBI:29105"/>
    </cofactor>
    <text evidence="13">Binds 1 zinc ion per subunit.</text>
</comment>
<evidence type="ECO:0000256" key="8">
    <source>
        <dbReference type="ARBA" id="ARBA00022840"/>
    </source>
</evidence>
<evidence type="ECO:0000256" key="3">
    <source>
        <dbReference type="ARBA" id="ARBA00022555"/>
    </source>
</evidence>
<dbReference type="PROSITE" id="PS50862">
    <property type="entry name" value="AA_TRNA_LIGASE_II"/>
    <property type="match status" value="1"/>
</dbReference>
<dbReference type="GO" id="GO:0005737">
    <property type="term" value="C:cytoplasm"/>
    <property type="evidence" value="ECO:0007669"/>
    <property type="project" value="UniProtKB-SubCell"/>
</dbReference>
<dbReference type="PRINTS" id="PR01047">
    <property type="entry name" value="TRNASYNTHTHR"/>
</dbReference>
<comment type="subcellular location">
    <subcellularLocation>
        <location evidence="13">Cytoplasm</location>
    </subcellularLocation>
</comment>
<dbReference type="CDD" id="cd00771">
    <property type="entry name" value="ThrRS_core"/>
    <property type="match status" value="1"/>
</dbReference>
<dbReference type="SUPFAM" id="SSF55186">
    <property type="entry name" value="ThrRS/AlaRS common domain"/>
    <property type="match status" value="1"/>
</dbReference>
<dbReference type="GO" id="GO:0000049">
    <property type="term" value="F:tRNA binding"/>
    <property type="evidence" value="ECO:0007669"/>
    <property type="project" value="UniProtKB-KW"/>
</dbReference>
<dbReference type="FunFam" id="3.40.50.800:FF:000001">
    <property type="entry name" value="Threonine--tRNA ligase"/>
    <property type="match status" value="1"/>
</dbReference>
<feature type="domain" description="Aminoacyl-transfer RNA synthetases class-II family profile" evidence="14">
    <location>
        <begin position="272"/>
        <end position="555"/>
    </location>
</feature>
<dbReference type="AlphaFoldDB" id="A0A9D1M8D4"/>
<dbReference type="Gene3D" id="3.40.50.800">
    <property type="entry name" value="Anticodon-binding domain"/>
    <property type="match status" value="1"/>
</dbReference>
<comment type="subunit">
    <text evidence="13">Homodimer.</text>
</comment>
<evidence type="ECO:0000256" key="11">
    <source>
        <dbReference type="ARBA" id="ARBA00023146"/>
    </source>
</evidence>
<dbReference type="FunFam" id="3.30.54.20:FF:000002">
    <property type="entry name" value="Threonine--tRNA ligase"/>
    <property type="match status" value="1"/>
</dbReference>
<keyword evidence="11 13" id="KW-0030">Aminoacyl-tRNA synthetase</keyword>
<evidence type="ECO:0000256" key="2">
    <source>
        <dbReference type="ARBA" id="ARBA00022490"/>
    </source>
</evidence>
<dbReference type="Pfam" id="PF03129">
    <property type="entry name" value="HGTP_anticodon"/>
    <property type="match status" value="1"/>
</dbReference>
<keyword evidence="10 13" id="KW-0648">Protein biosynthesis</keyword>
<dbReference type="FunFam" id="3.30.930.10:FF:000002">
    <property type="entry name" value="Threonine--tRNA ligase"/>
    <property type="match status" value="1"/>
</dbReference>
<dbReference type="InterPro" id="IPR033728">
    <property type="entry name" value="ThrRS_core"/>
</dbReference>
<dbReference type="InterPro" id="IPR045864">
    <property type="entry name" value="aa-tRNA-synth_II/BPL/LPL"/>
</dbReference>
<dbReference type="Gene3D" id="3.30.980.10">
    <property type="entry name" value="Threonyl-trna Synthetase, Chain A, domain 2"/>
    <property type="match status" value="1"/>
</dbReference>
<evidence type="ECO:0000256" key="6">
    <source>
        <dbReference type="ARBA" id="ARBA00022741"/>
    </source>
</evidence>
<dbReference type="EC" id="6.1.1.3" evidence="13"/>
<dbReference type="Pfam" id="PF02824">
    <property type="entry name" value="TGS"/>
    <property type="match status" value="1"/>
</dbReference>
<dbReference type="InterPro" id="IPR004095">
    <property type="entry name" value="TGS"/>
</dbReference>
<dbReference type="GO" id="GO:0006435">
    <property type="term" value="P:threonyl-tRNA aminoacylation"/>
    <property type="evidence" value="ECO:0007669"/>
    <property type="project" value="UniProtKB-UniRule"/>
</dbReference>
<keyword evidence="6 13" id="KW-0547">Nucleotide-binding</keyword>
<evidence type="ECO:0000256" key="9">
    <source>
        <dbReference type="ARBA" id="ARBA00022884"/>
    </source>
</evidence>
<organism evidence="16 17">
    <name type="scientific">Candidatus Gallibacteroides avistercoris</name>
    <dbReference type="NCBI Taxonomy" id="2840833"/>
    <lineage>
        <taxon>Bacteria</taxon>
        <taxon>Pseudomonadati</taxon>
        <taxon>Bacteroidota</taxon>
        <taxon>Bacteroidia</taxon>
        <taxon>Bacteroidales</taxon>
        <taxon>Bacteroidaceae</taxon>
        <taxon>Bacteroidaceae incertae sedis</taxon>
        <taxon>Candidatus Gallibacteroides</taxon>
    </lineage>
</organism>
<dbReference type="Pfam" id="PF00587">
    <property type="entry name" value="tRNA-synt_2b"/>
    <property type="match status" value="1"/>
</dbReference>
<comment type="caution">
    <text evidence="16">The sequence shown here is derived from an EMBL/GenBank/DDBJ whole genome shotgun (WGS) entry which is preliminary data.</text>
</comment>
<dbReference type="SMART" id="SM00863">
    <property type="entry name" value="tRNA_SAD"/>
    <property type="match status" value="1"/>
</dbReference>